<keyword evidence="4" id="KW-0812">Transmembrane</keyword>
<keyword evidence="4" id="KW-1133">Transmembrane helix</keyword>
<dbReference type="GO" id="GO:0016829">
    <property type="term" value="F:lyase activity"/>
    <property type="evidence" value="ECO:0007669"/>
    <property type="project" value="UniProtKB-KW"/>
</dbReference>
<evidence type="ECO:0000256" key="3">
    <source>
        <dbReference type="SAM" id="MobiDB-lite"/>
    </source>
</evidence>
<dbReference type="SUPFAM" id="SSF48230">
    <property type="entry name" value="Chondroitin AC/alginate lyase"/>
    <property type="match status" value="1"/>
</dbReference>
<feature type="transmembrane region" description="Helical" evidence="4">
    <location>
        <begin position="453"/>
        <end position="471"/>
    </location>
</feature>
<dbReference type="InterPro" id="IPR008929">
    <property type="entry name" value="Chondroitin_lyas"/>
</dbReference>
<keyword evidence="1" id="KW-0732">Signal</keyword>
<proteinExistence type="predicted"/>
<name>A0A0K8PV81_STRAJ</name>
<feature type="compositionally biased region" description="Basic and acidic residues" evidence="3">
    <location>
        <begin position="418"/>
        <end position="427"/>
    </location>
</feature>
<dbReference type="InterPro" id="IPR008397">
    <property type="entry name" value="Alginate_lyase_dom"/>
</dbReference>
<evidence type="ECO:0000313" key="7">
    <source>
        <dbReference type="Proteomes" id="UP000053859"/>
    </source>
</evidence>
<dbReference type="SMR" id="A0A0K8PV81"/>
<keyword evidence="2" id="KW-0456">Lyase</keyword>
<evidence type="ECO:0000259" key="5">
    <source>
        <dbReference type="Pfam" id="PF05426"/>
    </source>
</evidence>
<dbReference type="Pfam" id="PF05426">
    <property type="entry name" value="Alginate_lyase"/>
    <property type="match status" value="1"/>
</dbReference>
<dbReference type="Proteomes" id="UP000053859">
    <property type="component" value="Unassembled WGS sequence"/>
</dbReference>
<keyword evidence="7" id="KW-1185">Reference proteome</keyword>
<reference evidence="6" key="1">
    <citation type="journal article" date="2015" name="Genome Announc.">
        <title>Draft Genome Sequence of Thiostrepton-Producing Streptomyces azureus ATCC 14921.</title>
        <authorList>
            <person name="Sakihara K."/>
            <person name="Maeda J."/>
            <person name="Tashiro K."/>
            <person name="Fujino Y."/>
            <person name="Kuhara S."/>
            <person name="Ohshima T."/>
            <person name="Ogata S."/>
            <person name="Doi K."/>
        </authorList>
    </citation>
    <scope>NUCLEOTIDE SEQUENCE [LARGE SCALE GENOMIC DNA]</scope>
    <source>
        <strain evidence="6">ATCC14921</strain>
    </source>
</reference>
<dbReference type="OrthoDB" id="3862295at2"/>
<evidence type="ECO:0000256" key="2">
    <source>
        <dbReference type="ARBA" id="ARBA00023239"/>
    </source>
</evidence>
<dbReference type="PATRIC" id="fig|146537.3.peg.7068"/>
<evidence type="ECO:0000313" key="6">
    <source>
        <dbReference type="EMBL" id="GAP51850.1"/>
    </source>
</evidence>
<dbReference type="AlphaFoldDB" id="A0A0K8PV81"/>
<dbReference type="EMBL" id="DF968389">
    <property type="protein sequence ID" value="GAP51850.1"/>
    <property type="molecule type" value="Genomic_DNA"/>
</dbReference>
<accession>A0A0K8PV81</accession>
<dbReference type="Gene3D" id="1.50.10.100">
    <property type="entry name" value="Chondroitin AC/alginate lyase"/>
    <property type="match status" value="1"/>
</dbReference>
<sequence>MLKLAGAAGAGAGAIGAATGTASAVPTAPKGGFAHPALLHTQADFDRMAEKVKAGAQPWTDGWKRLLSSRDSATDYRPRPVATVIRGGEDANVHLLFRDTAAAYQNALRWKISGDARHADKARDILNAWSATLKELGGNADRYLMAGIQGYQLANAGEIMRDYDGFDLGRFQSMLVDIFYPMNDRFLVNHNDAVPSNYRANWELCTLASIIAIGGLTEDQAKIDRAVEYFKNGDGNGCVKRAIPVLHEEADGVVLGQWEESGRDQEHTMAGVGWMGALCEMAWNLGEDLYGYDDNRFMKGAEYVARYNLGKDVPYTSYSRRMGRRLPGQAGVVHTEPEISEQGRGSTRPIWALIHNHYAVRRGLDVPNITAYKDKLTPEDGGGLRGGAGWSYDHLGYGTLTYTRDPEDVGASAPGAARETRTADDASGRAAGGGTRPQGGAPHDLAATGAGGVLAWSAAGASALLGGLLLLRRRGRGANTPGSDA</sequence>
<feature type="domain" description="Alginate lyase" evidence="5">
    <location>
        <begin position="88"/>
        <end position="308"/>
    </location>
</feature>
<evidence type="ECO:0000256" key="1">
    <source>
        <dbReference type="ARBA" id="ARBA00022729"/>
    </source>
</evidence>
<protein>
    <recommendedName>
        <fullName evidence="5">Alginate lyase domain-containing protein</fullName>
    </recommendedName>
</protein>
<keyword evidence="4" id="KW-0472">Membrane</keyword>
<feature type="region of interest" description="Disordered" evidence="3">
    <location>
        <begin position="405"/>
        <end position="444"/>
    </location>
</feature>
<gene>
    <name evidence="6" type="ORF">SAZU_6723</name>
</gene>
<organism evidence="6 7">
    <name type="scientific">Streptomyces azureus</name>
    <dbReference type="NCBI Taxonomy" id="146537"/>
    <lineage>
        <taxon>Bacteria</taxon>
        <taxon>Bacillati</taxon>
        <taxon>Actinomycetota</taxon>
        <taxon>Actinomycetes</taxon>
        <taxon>Kitasatosporales</taxon>
        <taxon>Streptomycetaceae</taxon>
        <taxon>Streptomyces</taxon>
    </lineage>
</organism>
<evidence type="ECO:0000256" key="4">
    <source>
        <dbReference type="SAM" id="Phobius"/>
    </source>
</evidence>
<dbReference type="GO" id="GO:0042597">
    <property type="term" value="C:periplasmic space"/>
    <property type="evidence" value="ECO:0007669"/>
    <property type="project" value="InterPro"/>
</dbReference>